<dbReference type="AlphaFoldDB" id="A0A8J5KHJ6"/>
<evidence type="ECO:0000313" key="2">
    <source>
        <dbReference type="EMBL" id="KAG7170953.1"/>
    </source>
</evidence>
<feature type="compositionally biased region" description="Basic and acidic residues" evidence="1">
    <location>
        <begin position="140"/>
        <end position="156"/>
    </location>
</feature>
<dbReference type="EMBL" id="JAHLQT010013238">
    <property type="protein sequence ID" value="KAG7170953.1"/>
    <property type="molecule type" value="Genomic_DNA"/>
</dbReference>
<feature type="compositionally biased region" description="Acidic residues" evidence="1">
    <location>
        <begin position="11"/>
        <end position="24"/>
    </location>
</feature>
<proteinExistence type="predicted"/>
<keyword evidence="3" id="KW-1185">Reference proteome</keyword>
<reference evidence="2" key="1">
    <citation type="journal article" date="2021" name="Sci. Adv.">
        <title>The American lobster genome reveals insights on longevity, neural, and immune adaptations.</title>
        <authorList>
            <person name="Polinski J.M."/>
            <person name="Zimin A.V."/>
            <person name="Clark K.F."/>
            <person name="Kohn A.B."/>
            <person name="Sadowski N."/>
            <person name="Timp W."/>
            <person name="Ptitsyn A."/>
            <person name="Khanna P."/>
            <person name="Romanova D.Y."/>
            <person name="Williams P."/>
            <person name="Greenwood S.J."/>
            <person name="Moroz L.L."/>
            <person name="Walt D.R."/>
            <person name="Bodnar A.G."/>
        </authorList>
    </citation>
    <scope>NUCLEOTIDE SEQUENCE</scope>
    <source>
        <strain evidence="2">GMGI-L3</strain>
    </source>
</reference>
<dbReference type="Proteomes" id="UP000747542">
    <property type="component" value="Unassembled WGS sequence"/>
</dbReference>
<feature type="region of interest" description="Disordered" evidence="1">
    <location>
        <begin position="136"/>
        <end position="186"/>
    </location>
</feature>
<feature type="region of interest" description="Disordered" evidence="1">
    <location>
        <begin position="1"/>
        <end position="47"/>
    </location>
</feature>
<organism evidence="2 3">
    <name type="scientific">Homarus americanus</name>
    <name type="common">American lobster</name>
    <dbReference type="NCBI Taxonomy" id="6706"/>
    <lineage>
        <taxon>Eukaryota</taxon>
        <taxon>Metazoa</taxon>
        <taxon>Ecdysozoa</taxon>
        <taxon>Arthropoda</taxon>
        <taxon>Crustacea</taxon>
        <taxon>Multicrustacea</taxon>
        <taxon>Malacostraca</taxon>
        <taxon>Eumalacostraca</taxon>
        <taxon>Eucarida</taxon>
        <taxon>Decapoda</taxon>
        <taxon>Pleocyemata</taxon>
        <taxon>Astacidea</taxon>
        <taxon>Nephropoidea</taxon>
        <taxon>Nephropidae</taxon>
        <taxon>Homarus</taxon>
    </lineage>
</organism>
<comment type="caution">
    <text evidence="2">The sequence shown here is derived from an EMBL/GenBank/DDBJ whole genome shotgun (WGS) entry which is preliminary data.</text>
</comment>
<protein>
    <submittedName>
        <fullName evidence="2">Uncharacterized protein</fullName>
    </submittedName>
</protein>
<evidence type="ECO:0000313" key="3">
    <source>
        <dbReference type="Proteomes" id="UP000747542"/>
    </source>
</evidence>
<feature type="compositionally biased region" description="Basic residues" evidence="1">
    <location>
        <begin position="173"/>
        <end position="186"/>
    </location>
</feature>
<name>A0A8J5KHJ6_HOMAM</name>
<accession>A0A8J5KHJ6</accession>
<sequence length="186" mass="20916">MTMNADLISSSDDEDVQSSDDEDIPTSKALDEASPTRKEVGEGDGEVNPLNLINTEVVISDKKGQNLNVEGLQYKIVSYKNSKVADSPTLFLPDEIGHLHRVNSEVKGHVIIKGQPRNFVNNKRIDIHALRSIRHQPPTDIRERNFLSKTGNEKESKSRKRSVVEEMDEVSPRTKKQKKKKKSITS</sequence>
<evidence type="ECO:0000256" key="1">
    <source>
        <dbReference type="SAM" id="MobiDB-lite"/>
    </source>
</evidence>
<feature type="compositionally biased region" description="Basic and acidic residues" evidence="1">
    <location>
        <begin position="29"/>
        <end position="41"/>
    </location>
</feature>
<gene>
    <name evidence="2" type="ORF">Hamer_G012526</name>
</gene>